<dbReference type="GO" id="GO:0000049">
    <property type="term" value="F:tRNA binding"/>
    <property type="evidence" value="ECO:0007669"/>
    <property type="project" value="UniProtKB-KW"/>
</dbReference>
<dbReference type="EMBL" id="LAZR01061900">
    <property type="protein sequence ID" value="KKK62637.1"/>
    <property type="molecule type" value="Genomic_DNA"/>
</dbReference>
<dbReference type="SUPFAM" id="SSF54991">
    <property type="entry name" value="Anticodon-binding domain of PheRS"/>
    <property type="match status" value="1"/>
</dbReference>
<dbReference type="InterPro" id="IPR036690">
    <property type="entry name" value="Fdx_antiC-bd_sf"/>
</dbReference>
<keyword evidence="7" id="KW-0547">Nucleotide-binding</keyword>
<dbReference type="GO" id="GO:0005524">
    <property type="term" value="F:ATP binding"/>
    <property type="evidence" value="ECO:0007669"/>
    <property type="project" value="UniProtKB-KW"/>
</dbReference>
<gene>
    <name evidence="14" type="ORF">LCGC14_3002330</name>
</gene>
<keyword evidence="4" id="KW-0820">tRNA-binding</keyword>
<accession>A0A0F8X0K2</accession>
<dbReference type="FunFam" id="3.30.70.380:FF:000001">
    <property type="entry name" value="Phenylalanine--tRNA ligase beta subunit"/>
    <property type="match status" value="1"/>
</dbReference>
<evidence type="ECO:0000313" key="14">
    <source>
        <dbReference type="EMBL" id="KKK62637.1"/>
    </source>
</evidence>
<keyword evidence="6" id="KW-0479">Metal-binding</keyword>
<sequence>DVLLRFGQKLAPFKGISAYPAVTLDVALLLDSSIKNQEVMRSIKEMGQELLRDVKLFDIYEGKGIEEGKKSMAYSLTYQSMERTLELDEVQKIHNSIIENLKKDLTATIR</sequence>
<protein>
    <recommendedName>
        <fullName evidence="13">FDX-ACB domain-containing protein</fullName>
    </recommendedName>
</protein>
<evidence type="ECO:0000256" key="2">
    <source>
        <dbReference type="ARBA" id="ARBA00004496"/>
    </source>
</evidence>
<dbReference type="SMART" id="SM00896">
    <property type="entry name" value="FDX-ACB"/>
    <property type="match status" value="1"/>
</dbReference>
<keyword evidence="8" id="KW-0067">ATP-binding</keyword>
<reference evidence="14" key="1">
    <citation type="journal article" date="2015" name="Nature">
        <title>Complex archaea that bridge the gap between prokaryotes and eukaryotes.</title>
        <authorList>
            <person name="Spang A."/>
            <person name="Saw J.H."/>
            <person name="Jorgensen S.L."/>
            <person name="Zaremba-Niedzwiedzka K."/>
            <person name="Martijn J."/>
            <person name="Lind A.E."/>
            <person name="van Eijk R."/>
            <person name="Schleper C."/>
            <person name="Guy L."/>
            <person name="Ettema T.J."/>
        </authorList>
    </citation>
    <scope>NUCLEOTIDE SEQUENCE</scope>
</reference>
<dbReference type="GO" id="GO:0006412">
    <property type="term" value="P:translation"/>
    <property type="evidence" value="ECO:0007669"/>
    <property type="project" value="UniProtKB-KW"/>
</dbReference>
<dbReference type="GO" id="GO:0046872">
    <property type="term" value="F:metal ion binding"/>
    <property type="evidence" value="ECO:0007669"/>
    <property type="project" value="UniProtKB-KW"/>
</dbReference>
<evidence type="ECO:0000256" key="12">
    <source>
        <dbReference type="ARBA" id="ARBA00023146"/>
    </source>
</evidence>
<evidence type="ECO:0000256" key="1">
    <source>
        <dbReference type="ARBA" id="ARBA00001946"/>
    </source>
</evidence>
<evidence type="ECO:0000256" key="11">
    <source>
        <dbReference type="ARBA" id="ARBA00022917"/>
    </source>
</evidence>
<evidence type="ECO:0000256" key="6">
    <source>
        <dbReference type="ARBA" id="ARBA00022723"/>
    </source>
</evidence>
<dbReference type="PROSITE" id="PS51447">
    <property type="entry name" value="FDX_ACB"/>
    <property type="match status" value="1"/>
</dbReference>
<dbReference type="InterPro" id="IPR005121">
    <property type="entry name" value="Fdx_antiC-bd"/>
</dbReference>
<comment type="cofactor">
    <cofactor evidence="1">
        <name>Mg(2+)</name>
        <dbReference type="ChEBI" id="CHEBI:18420"/>
    </cofactor>
</comment>
<name>A0A0F8X0K2_9ZZZZ</name>
<organism evidence="14">
    <name type="scientific">marine sediment metagenome</name>
    <dbReference type="NCBI Taxonomy" id="412755"/>
    <lineage>
        <taxon>unclassified sequences</taxon>
        <taxon>metagenomes</taxon>
        <taxon>ecological metagenomes</taxon>
    </lineage>
</organism>
<keyword evidence="5" id="KW-0436">Ligase</keyword>
<proteinExistence type="predicted"/>
<keyword evidence="12" id="KW-0030">Aminoacyl-tRNA synthetase</keyword>
<keyword evidence="9" id="KW-0460">Magnesium</keyword>
<comment type="caution">
    <text evidence="14">The sequence shown here is derived from an EMBL/GenBank/DDBJ whole genome shotgun (WGS) entry which is preliminary data.</text>
</comment>
<keyword evidence="3" id="KW-0963">Cytoplasm</keyword>
<dbReference type="GO" id="GO:0005737">
    <property type="term" value="C:cytoplasm"/>
    <property type="evidence" value="ECO:0007669"/>
    <property type="project" value="UniProtKB-SubCell"/>
</dbReference>
<dbReference type="GO" id="GO:0004812">
    <property type="term" value="F:aminoacyl-tRNA ligase activity"/>
    <property type="evidence" value="ECO:0007669"/>
    <property type="project" value="UniProtKB-KW"/>
</dbReference>
<evidence type="ECO:0000256" key="9">
    <source>
        <dbReference type="ARBA" id="ARBA00022842"/>
    </source>
</evidence>
<dbReference type="Pfam" id="PF03147">
    <property type="entry name" value="FDX-ACB"/>
    <property type="match status" value="1"/>
</dbReference>
<evidence type="ECO:0000256" key="10">
    <source>
        <dbReference type="ARBA" id="ARBA00022884"/>
    </source>
</evidence>
<evidence type="ECO:0000259" key="13">
    <source>
        <dbReference type="PROSITE" id="PS51447"/>
    </source>
</evidence>
<feature type="domain" description="FDX-ACB" evidence="13">
    <location>
        <begin position="17"/>
        <end position="110"/>
    </location>
</feature>
<dbReference type="AlphaFoldDB" id="A0A0F8X0K2"/>
<comment type="subcellular location">
    <subcellularLocation>
        <location evidence="2">Cytoplasm</location>
    </subcellularLocation>
</comment>
<dbReference type="Gene3D" id="3.30.70.380">
    <property type="entry name" value="Ferrodoxin-fold anticodon-binding domain"/>
    <property type="match status" value="1"/>
</dbReference>
<keyword evidence="11" id="KW-0648">Protein biosynthesis</keyword>
<keyword evidence="10" id="KW-0694">RNA-binding</keyword>
<evidence type="ECO:0000256" key="7">
    <source>
        <dbReference type="ARBA" id="ARBA00022741"/>
    </source>
</evidence>
<evidence type="ECO:0000256" key="4">
    <source>
        <dbReference type="ARBA" id="ARBA00022555"/>
    </source>
</evidence>
<feature type="non-terminal residue" evidence="14">
    <location>
        <position position="1"/>
    </location>
</feature>
<evidence type="ECO:0000256" key="8">
    <source>
        <dbReference type="ARBA" id="ARBA00022840"/>
    </source>
</evidence>
<evidence type="ECO:0000256" key="5">
    <source>
        <dbReference type="ARBA" id="ARBA00022598"/>
    </source>
</evidence>
<evidence type="ECO:0000256" key="3">
    <source>
        <dbReference type="ARBA" id="ARBA00022490"/>
    </source>
</evidence>